<sequence length="284" mass="30260">MDWTLPAETARAEEAAATDGGSLTTRLHGDPAALAEQLPELGPVTLKAQNRYASHAITEALSHAEWTGNALWLGGRESALWFYPAQWDFAAAVTEGGPAGRQERLEFVDRTGEAGVRAELTPASAAGVFARLVRSHRAPNVRRPVITGRATAPLFPGIARYAVDPSLIRELLETLADAAIAVRIELGNRGALQSYTGLIDNPLPTPEGLLVRGAGFRLDLSLAAVASAWVAEMHVADGRAHVVDLFDADGGRVLRLAGKRVPGCPEERAWRTLVEALSPCRLAS</sequence>
<dbReference type="InterPro" id="IPR007845">
    <property type="entry name" value="HemS/ChuX_dom"/>
</dbReference>
<feature type="domain" description="Haemin-degrading HemS/ChuX" evidence="1">
    <location>
        <begin position="162"/>
        <end position="277"/>
    </location>
</feature>
<dbReference type="Proteomes" id="UP001575181">
    <property type="component" value="Unassembled WGS sequence"/>
</dbReference>
<protein>
    <recommendedName>
        <fullName evidence="1">Haemin-degrading HemS/ChuX domain-containing protein</fullName>
    </recommendedName>
</protein>
<evidence type="ECO:0000259" key="1">
    <source>
        <dbReference type="Pfam" id="PF05171"/>
    </source>
</evidence>
<gene>
    <name evidence="2" type="ORF">ACERLL_01895</name>
</gene>
<comment type="caution">
    <text evidence="2">The sequence shown here is derived from an EMBL/GenBank/DDBJ whole genome shotgun (WGS) entry which is preliminary data.</text>
</comment>
<dbReference type="InterPro" id="IPR053733">
    <property type="entry name" value="Heme_Transport_Util_sf"/>
</dbReference>
<dbReference type="RefSeq" id="WP_373654362.1">
    <property type="nucleotide sequence ID" value="NZ_JBGUAW010000001.1"/>
</dbReference>
<name>A0ABV4TSI0_9GAMM</name>
<dbReference type="EMBL" id="JBGUAW010000001">
    <property type="protein sequence ID" value="MFA9459579.1"/>
    <property type="molecule type" value="Genomic_DNA"/>
</dbReference>
<organism evidence="2 3">
    <name type="scientific">Thiohalorhabdus methylotrophus</name>
    <dbReference type="NCBI Taxonomy" id="3242694"/>
    <lineage>
        <taxon>Bacteria</taxon>
        <taxon>Pseudomonadati</taxon>
        <taxon>Pseudomonadota</taxon>
        <taxon>Gammaproteobacteria</taxon>
        <taxon>Thiohalorhabdales</taxon>
        <taxon>Thiohalorhabdaceae</taxon>
        <taxon>Thiohalorhabdus</taxon>
    </lineage>
</organism>
<dbReference type="Gene3D" id="3.40.1570.10">
    <property type="entry name" value="HemS/ChuS/ChuX like domains"/>
    <property type="match status" value="4"/>
</dbReference>
<proteinExistence type="predicted"/>
<feature type="domain" description="Haemin-degrading HemS/ChuX" evidence="1">
    <location>
        <begin position="13"/>
        <end position="132"/>
    </location>
</feature>
<evidence type="ECO:0000313" key="3">
    <source>
        <dbReference type="Proteomes" id="UP001575181"/>
    </source>
</evidence>
<accession>A0ABV4TSI0</accession>
<dbReference type="Pfam" id="PF05171">
    <property type="entry name" value="HemS"/>
    <property type="match status" value="2"/>
</dbReference>
<evidence type="ECO:0000313" key="2">
    <source>
        <dbReference type="EMBL" id="MFA9459579.1"/>
    </source>
</evidence>
<reference evidence="2 3" key="1">
    <citation type="submission" date="2024-08" db="EMBL/GenBank/DDBJ databases">
        <title>Whole-genome sequencing of halo(alkali)philic microorganisms from hypersaline lakes.</title>
        <authorList>
            <person name="Sorokin D.Y."/>
            <person name="Merkel A.Y."/>
            <person name="Messina E."/>
            <person name="Yakimov M."/>
        </authorList>
    </citation>
    <scope>NUCLEOTIDE SEQUENCE [LARGE SCALE GENOMIC DNA]</scope>
    <source>
        <strain evidence="2 3">Cl-TMA</strain>
    </source>
</reference>
<keyword evidence="3" id="KW-1185">Reference proteome</keyword>
<dbReference type="SUPFAM" id="SSF144064">
    <property type="entry name" value="Heme iron utilization protein-like"/>
    <property type="match status" value="1"/>
</dbReference>